<evidence type="ECO:0000313" key="2">
    <source>
        <dbReference type="EMBL" id="KGT94617.1"/>
    </source>
</evidence>
<evidence type="ECO:0000313" key="3">
    <source>
        <dbReference type="Proteomes" id="UP000030351"/>
    </source>
</evidence>
<dbReference type="InterPro" id="IPR023631">
    <property type="entry name" value="Amidase_dom"/>
</dbReference>
<proteinExistence type="predicted"/>
<dbReference type="InterPro" id="IPR036928">
    <property type="entry name" value="AS_sf"/>
</dbReference>
<dbReference type="InterPro" id="IPR000120">
    <property type="entry name" value="Amidase"/>
</dbReference>
<dbReference type="SUPFAM" id="SSF75304">
    <property type="entry name" value="Amidase signature (AS) enzymes"/>
    <property type="match status" value="1"/>
</dbReference>
<dbReference type="Pfam" id="PF01425">
    <property type="entry name" value="Amidase"/>
    <property type="match status" value="1"/>
</dbReference>
<dbReference type="OrthoDB" id="9811471at2"/>
<sequence length="448" mass="47838">MTSPFITVTELAAALRRGELTCEEIAGFYLARIARHDQRLNAFVTVFSGTLVTAAQGQDLLRKAGVDLGPLQGIPLGIKDLLHWQGTPCSASSRQLADSRSTQTSPVLTRLLQHGAVLAGKTQLVEFAFGGWGINQAAGTPWNPWDCEVHRVPGGSSSGSAVAVAAGLVPAAIGTDTGGSVRIPAAMNGLVGLKPTQNRISREGCIPLSITLDSIGPLTHSVADAELLYRCMSGDTFRLANADTLRVAYIEPATLGADIDADIVAALETTQRLLSEAGVAVTRIKLPFSWTGLSARSGEIIAAEAWAWHREMMTNHRDLYNPSTAEKLLHGSAIGKESFEGLLREREQHIALFREVMSEWDILLMPTLAVTACPLEAVDERQATLALLTRAVNYLDGCAITLPVGLSAGGMPIGAQLVAAYHHEPQLLAMAYRLEAAVAWHHHPGGWE</sequence>
<reference evidence="2 3" key="1">
    <citation type="submission" date="2014-10" db="EMBL/GenBank/DDBJ databases">
        <title>Genome sequence of Erwinia typographi M043b.</title>
        <authorList>
            <person name="Chan K.-G."/>
            <person name="Tan W.-S."/>
        </authorList>
    </citation>
    <scope>NUCLEOTIDE SEQUENCE [LARGE SCALE GENOMIC DNA]</scope>
    <source>
        <strain evidence="2 3">M043b</strain>
    </source>
</reference>
<dbReference type="STRING" id="371042.NG99_08380"/>
<accession>A0A0A3Z6C1</accession>
<dbReference type="GO" id="GO:0003824">
    <property type="term" value="F:catalytic activity"/>
    <property type="evidence" value="ECO:0007669"/>
    <property type="project" value="InterPro"/>
</dbReference>
<dbReference type="Proteomes" id="UP000030351">
    <property type="component" value="Unassembled WGS sequence"/>
</dbReference>
<name>A0A0A3Z6C1_9GAMM</name>
<organism evidence="2 3">
    <name type="scientific">Erwinia typographi</name>
    <dbReference type="NCBI Taxonomy" id="371042"/>
    <lineage>
        <taxon>Bacteria</taxon>
        <taxon>Pseudomonadati</taxon>
        <taxon>Pseudomonadota</taxon>
        <taxon>Gammaproteobacteria</taxon>
        <taxon>Enterobacterales</taxon>
        <taxon>Erwiniaceae</taxon>
        <taxon>Erwinia</taxon>
    </lineage>
</organism>
<gene>
    <name evidence="2" type="ORF">NG99_08380</name>
</gene>
<dbReference type="PANTHER" id="PTHR11895:SF176">
    <property type="entry name" value="AMIDASE AMID-RELATED"/>
    <property type="match status" value="1"/>
</dbReference>
<dbReference type="PROSITE" id="PS00571">
    <property type="entry name" value="AMIDASES"/>
    <property type="match status" value="1"/>
</dbReference>
<protein>
    <submittedName>
        <fullName evidence="2">Amidase</fullName>
    </submittedName>
</protein>
<dbReference type="InterPro" id="IPR020556">
    <property type="entry name" value="Amidase_CS"/>
</dbReference>
<evidence type="ECO:0000259" key="1">
    <source>
        <dbReference type="Pfam" id="PF01425"/>
    </source>
</evidence>
<dbReference type="AlphaFoldDB" id="A0A0A3Z6C1"/>
<dbReference type="EMBL" id="JRUQ01000027">
    <property type="protein sequence ID" value="KGT94617.1"/>
    <property type="molecule type" value="Genomic_DNA"/>
</dbReference>
<dbReference type="eggNOG" id="COG0154">
    <property type="taxonomic scope" value="Bacteria"/>
</dbReference>
<feature type="domain" description="Amidase" evidence="1">
    <location>
        <begin position="28"/>
        <end position="428"/>
    </location>
</feature>
<dbReference type="Gene3D" id="3.90.1300.10">
    <property type="entry name" value="Amidase signature (AS) domain"/>
    <property type="match status" value="1"/>
</dbReference>
<dbReference type="RefSeq" id="WP_034890756.1">
    <property type="nucleotide sequence ID" value="NZ_JRUQ01000027.1"/>
</dbReference>
<dbReference type="PANTHER" id="PTHR11895">
    <property type="entry name" value="TRANSAMIDASE"/>
    <property type="match status" value="1"/>
</dbReference>
<comment type="caution">
    <text evidence="2">The sequence shown here is derived from an EMBL/GenBank/DDBJ whole genome shotgun (WGS) entry which is preliminary data.</text>
</comment>
<keyword evidence="3" id="KW-1185">Reference proteome</keyword>